<dbReference type="OrthoDB" id="73788at2759"/>
<proteinExistence type="predicted"/>
<feature type="compositionally biased region" description="Acidic residues" evidence="1">
    <location>
        <begin position="33"/>
        <end position="45"/>
    </location>
</feature>
<feature type="region of interest" description="Disordered" evidence="1">
    <location>
        <begin position="1"/>
        <end position="49"/>
    </location>
</feature>
<evidence type="ECO:0000256" key="1">
    <source>
        <dbReference type="SAM" id="MobiDB-lite"/>
    </source>
</evidence>
<protein>
    <submittedName>
        <fullName evidence="2">Uncharacterized protein</fullName>
    </submittedName>
</protein>
<dbReference type="EMBL" id="CAJPEV010000321">
    <property type="protein sequence ID" value="CAG0883959.1"/>
    <property type="molecule type" value="Genomic_DNA"/>
</dbReference>
<name>A0A7R8X2I1_9CRUS</name>
<keyword evidence="3" id="KW-1185">Reference proteome</keyword>
<dbReference type="Proteomes" id="UP000677054">
    <property type="component" value="Unassembled WGS sequence"/>
</dbReference>
<reference evidence="2" key="1">
    <citation type="submission" date="2020-11" db="EMBL/GenBank/DDBJ databases">
        <authorList>
            <person name="Tran Van P."/>
        </authorList>
    </citation>
    <scope>NUCLEOTIDE SEQUENCE</scope>
</reference>
<organism evidence="2">
    <name type="scientific">Darwinula stevensoni</name>
    <dbReference type="NCBI Taxonomy" id="69355"/>
    <lineage>
        <taxon>Eukaryota</taxon>
        <taxon>Metazoa</taxon>
        <taxon>Ecdysozoa</taxon>
        <taxon>Arthropoda</taxon>
        <taxon>Crustacea</taxon>
        <taxon>Oligostraca</taxon>
        <taxon>Ostracoda</taxon>
        <taxon>Podocopa</taxon>
        <taxon>Podocopida</taxon>
        <taxon>Darwinulocopina</taxon>
        <taxon>Darwinuloidea</taxon>
        <taxon>Darwinulidae</taxon>
        <taxon>Darwinula</taxon>
    </lineage>
</organism>
<evidence type="ECO:0000313" key="2">
    <source>
        <dbReference type="EMBL" id="CAD7242822.1"/>
    </source>
</evidence>
<evidence type="ECO:0000313" key="3">
    <source>
        <dbReference type="Proteomes" id="UP000677054"/>
    </source>
</evidence>
<feature type="compositionally biased region" description="Basic and acidic residues" evidence="1">
    <location>
        <begin position="17"/>
        <end position="32"/>
    </location>
</feature>
<dbReference type="AlphaFoldDB" id="A0A7R8X2I1"/>
<gene>
    <name evidence="2" type="ORF">DSTB1V02_LOCUS2767</name>
</gene>
<dbReference type="EMBL" id="LR899838">
    <property type="protein sequence ID" value="CAD7242822.1"/>
    <property type="molecule type" value="Genomic_DNA"/>
</dbReference>
<accession>A0A7R8X2I1</accession>
<sequence>MFSPMDGQSEASTSTPREGDKATKGVAEKGNDTEECIQEEQEADDVNSSSWWGAWGGIVEATKSTLSKSTEIYDIMKKDIGELSSAVTTESKKIVDATTTKIRDHLRVRNLDDFHHWCI</sequence>